<dbReference type="Ensembl" id="ENSSOCT00000014248.1">
    <property type="protein sequence ID" value="ENSSOCP00000013880.1"/>
    <property type="gene ID" value="ENSSOCG00000010522.1"/>
</dbReference>
<name>A0A8D0FG55_STROC</name>
<reference evidence="2" key="2">
    <citation type="submission" date="2025-09" db="UniProtKB">
        <authorList>
            <consortium name="Ensembl"/>
        </authorList>
    </citation>
    <scope>IDENTIFICATION</scope>
</reference>
<dbReference type="AlphaFoldDB" id="A0A8D0FG55"/>
<keyword evidence="1" id="KW-0732">Signal</keyword>
<feature type="signal peptide" evidence="1">
    <location>
        <begin position="1"/>
        <end position="19"/>
    </location>
</feature>
<protein>
    <recommendedName>
        <fullName evidence="4">Secreted protein</fullName>
    </recommendedName>
</protein>
<evidence type="ECO:0008006" key="4">
    <source>
        <dbReference type="Google" id="ProtNLM"/>
    </source>
</evidence>
<keyword evidence="3" id="KW-1185">Reference proteome</keyword>
<evidence type="ECO:0000313" key="2">
    <source>
        <dbReference type="Ensembl" id="ENSSOCP00000013880.1"/>
    </source>
</evidence>
<evidence type="ECO:0000313" key="3">
    <source>
        <dbReference type="Proteomes" id="UP000694551"/>
    </source>
</evidence>
<dbReference type="Proteomes" id="UP000694551">
    <property type="component" value="Unplaced"/>
</dbReference>
<accession>A0A8D0FG55</accession>
<proteinExistence type="predicted"/>
<organism evidence="2 3">
    <name type="scientific">Strix occidentalis caurina</name>
    <name type="common">northern spotted owl</name>
    <dbReference type="NCBI Taxonomy" id="311401"/>
    <lineage>
        <taxon>Eukaryota</taxon>
        <taxon>Metazoa</taxon>
        <taxon>Chordata</taxon>
        <taxon>Craniata</taxon>
        <taxon>Vertebrata</taxon>
        <taxon>Euteleostomi</taxon>
        <taxon>Archelosauria</taxon>
        <taxon>Archosauria</taxon>
        <taxon>Dinosauria</taxon>
        <taxon>Saurischia</taxon>
        <taxon>Theropoda</taxon>
        <taxon>Coelurosauria</taxon>
        <taxon>Aves</taxon>
        <taxon>Neognathae</taxon>
        <taxon>Neoaves</taxon>
        <taxon>Telluraves</taxon>
        <taxon>Strigiformes</taxon>
        <taxon>Strigidae</taxon>
        <taxon>Strix</taxon>
    </lineage>
</organism>
<reference evidence="2" key="1">
    <citation type="submission" date="2025-08" db="UniProtKB">
        <authorList>
            <consortium name="Ensembl"/>
        </authorList>
    </citation>
    <scope>IDENTIFICATION</scope>
</reference>
<evidence type="ECO:0000256" key="1">
    <source>
        <dbReference type="SAM" id="SignalP"/>
    </source>
</evidence>
<sequence length="76" mass="8540">MNCFALLSLMLMLVQLCPCSPSMQNCSTQNTDQSFTAVRRVKRGWVWEPLFATEEQTSVVPVYVGQAAQHLSFLVT</sequence>
<feature type="chain" id="PRO_5034847712" description="Secreted protein" evidence="1">
    <location>
        <begin position="20"/>
        <end position="76"/>
    </location>
</feature>